<evidence type="ECO:0000256" key="2">
    <source>
        <dbReference type="ARBA" id="ARBA00006768"/>
    </source>
</evidence>
<reference evidence="8 9" key="1">
    <citation type="submission" date="2015-05" db="EMBL/GenBank/DDBJ databases">
        <title>Distinctive expansion of gene families associated with plant cell wall degradation and secondary metabolism in the genomes of grapevine trunk pathogens.</title>
        <authorList>
            <person name="Lawrence D.P."/>
            <person name="Travadon R."/>
            <person name="Rolshausen P.E."/>
            <person name="Baumgartner K."/>
        </authorList>
    </citation>
    <scope>NUCLEOTIDE SEQUENCE [LARGE SCALE GENOMIC DNA]</scope>
    <source>
        <strain evidence="8">UCRPC4</strain>
    </source>
</reference>
<protein>
    <recommendedName>
        <fullName evidence="3">alpha,alpha-trehalase</fullName>
        <ecNumber evidence="3">3.2.1.28</ecNumber>
    </recommendedName>
</protein>
<keyword evidence="4" id="KW-0378">Hydrolase</keyword>
<feature type="domain" description="Glycoside hydrolase family 65 N-terminal" evidence="7">
    <location>
        <begin position="50"/>
        <end position="314"/>
    </location>
</feature>
<dbReference type="SUPFAM" id="SSF48208">
    <property type="entry name" value="Six-hairpin glycosidases"/>
    <property type="match status" value="1"/>
</dbReference>
<dbReference type="Pfam" id="PF03632">
    <property type="entry name" value="Glyco_hydro_65m"/>
    <property type="match status" value="1"/>
</dbReference>
<dbReference type="PANTHER" id="PTHR11051:SF8">
    <property type="entry name" value="PROTEIN-GLUCOSYLGALACTOSYLHYDROXYLYSINE GLUCOSIDASE"/>
    <property type="match status" value="1"/>
</dbReference>
<dbReference type="Gene3D" id="2.70.98.40">
    <property type="entry name" value="Glycoside hydrolase, family 65, N-terminal domain"/>
    <property type="match status" value="1"/>
</dbReference>
<dbReference type="EC" id="3.2.1.28" evidence="3"/>
<dbReference type="InterPro" id="IPR011013">
    <property type="entry name" value="Gal_mutarotase_sf_dom"/>
</dbReference>
<dbReference type="GO" id="GO:0004555">
    <property type="term" value="F:alpha,alpha-trehalase activity"/>
    <property type="evidence" value="ECO:0007669"/>
    <property type="project" value="UniProtKB-EC"/>
</dbReference>
<dbReference type="InterPro" id="IPR005196">
    <property type="entry name" value="Glyco_hydro_65_N"/>
</dbReference>
<reference evidence="8 9" key="2">
    <citation type="submission" date="2015-05" db="EMBL/GenBank/DDBJ databases">
        <authorList>
            <person name="Morales-Cruz A."/>
            <person name="Amrine K.C."/>
            <person name="Cantu D."/>
        </authorList>
    </citation>
    <scope>NUCLEOTIDE SEQUENCE [LARGE SCALE GENOMIC DNA]</scope>
    <source>
        <strain evidence="8">UCRPC4</strain>
    </source>
</reference>
<dbReference type="Proteomes" id="UP000053317">
    <property type="component" value="Unassembled WGS sequence"/>
</dbReference>
<dbReference type="OrthoDB" id="200349at2759"/>
<dbReference type="InterPro" id="IPR005195">
    <property type="entry name" value="Glyco_hydro_65_M"/>
</dbReference>
<evidence type="ECO:0000256" key="3">
    <source>
        <dbReference type="ARBA" id="ARBA00012757"/>
    </source>
</evidence>
<proteinExistence type="inferred from homology"/>
<accession>A0A0G2E576</accession>
<dbReference type="PANTHER" id="PTHR11051">
    <property type="entry name" value="GLYCOSYL HYDROLASE-RELATED"/>
    <property type="match status" value="1"/>
</dbReference>
<dbReference type="Pfam" id="PF03636">
    <property type="entry name" value="Glyco_hydro_65N"/>
    <property type="match status" value="1"/>
</dbReference>
<evidence type="ECO:0000256" key="4">
    <source>
        <dbReference type="ARBA" id="ARBA00022801"/>
    </source>
</evidence>
<dbReference type="EMBL" id="LCWF01000145">
    <property type="protein sequence ID" value="KKY17481.1"/>
    <property type="molecule type" value="Genomic_DNA"/>
</dbReference>
<dbReference type="FunFam" id="1.50.10.10:FF:000032">
    <property type="entry name" value="Vacuolar acid trehalase"/>
    <property type="match status" value="1"/>
</dbReference>
<dbReference type="GO" id="GO:0005993">
    <property type="term" value="P:trehalose catabolic process"/>
    <property type="evidence" value="ECO:0007669"/>
    <property type="project" value="TreeGrafter"/>
</dbReference>
<dbReference type="AlphaFoldDB" id="A0A0G2E576"/>
<dbReference type="GO" id="GO:0030246">
    <property type="term" value="F:carbohydrate binding"/>
    <property type="evidence" value="ECO:0007669"/>
    <property type="project" value="InterPro"/>
</dbReference>
<evidence type="ECO:0000259" key="7">
    <source>
        <dbReference type="Pfam" id="PF03636"/>
    </source>
</evidence>
<comment type="similarity">
    <text evidence="2">Belongs to the glycosyl hydrolase 65 family.</text>
</comment>
<dbReference type="GO" id="GO:0009277">
    <property type="term" value="C:fungal-type cell wall"/>
    <property type="evidence" value="ECO:0007669"/>
    <property type="project" value="TreeGrafter"/>
</dbReference>
<dbReference type="InterPro" id="IPR012341">
    <property type="entry name" value="6hp_glycosidase-like_sf"/>
</dbReference>
<dbReference type="Gene3D" id="1.50.10.10">
    <property type="match status" value="1"/>
</dbReference>
<organism evidence="8 9">
    <name type="scientific">Phaeomoniella chlamydospora</name>
    <name type="common">Phaeoacremonium chlamydosporum</name>
    <dbReference type="NCBI Taxonomy" id="158046"/>
    <lineage>
        <taxon>Eukaryota</taxon>
        <taxon>Fungi</taxon>
        <taxon>Dikarya</taxon>
        <taxon>Ascomycota</taxon>
        <taxon>Pezizomycotina</taxon>
        <taxon>Eurotiomycetes</taxon>
        <taxon>Chaetothyriomycetidae</taxon>
        <taxon>Phaeomoniellales</taxon>
        <taxon>Phaeomoniellaceae</taxon>
        <taxon>Phaeomoniella</taxon>
    </lineage>
</organism>
<evidence type="ECO:0000256" key="5">
    <source>
        <dbReference type="ARBA" id="ARBA00023180"/>
    </source>
</evidence>
<keyword evidence="5" id="KW-0325">Glycoprotein</keyword>
<comment type="catalytic activity">
    <reaction evidence="1">
        <text>alpha,alpha-trehalose + H2O = alpha-D-glucose + beta-D-glucose</text>
        <dbReference type="Rhea" id="RHEA:32675"/>
        <dbReference type="ChEBI" id="CHEBI:15377"/>
        <dbReference type="ChEBI" id="CHEBI:15903"/>
        <dbReference type="ChEBI" id="CHEBI:16551"/>
        <dbReference type="ChEBI" id="CHEBI:17925"/>
        <dbReference type="EC" id="3.2.1.28"/>
    </reaction>
</comment>
<comment type="caution">
    <text evidence="8">The sequence shown here is derived from an EMBL/GenBank/DDBJ whole genome shotgun (WGS) entry which is preliminary data.</text>
</comment>
<feature type="domain" description="Glycoside hydrolase family 65 central catalytic" evidence="6">
    <location>
        <begin position="407"/>
        <end position="619"/>
    </location>
</feature>
<evidence type="ECO:0000313" key="8">
    <source>
        <dbReference type="EMBL" id="KKY17481.1"/>
    </source>
</evidence>
<dbReference type="SUPFAM" id="SSF74650">
    <property type="entry name" value="Galactose mutarotase-like"/>
    <property type="match status" value="1"/>
</dbReference>
<dbReference type="InterPro" id="IPR008928">
    <property type="entry name" value="6-hairpin_glycosidase_sf"/>
</dbReference>
<sequence length="1065" mass="116962">MDRNLLLMHPAEASVFFADWRKDSNTFLYDTRFENVSWNNADWQLTTRNLDQGHYQSRVSIANGYIGINVAALGPFFEYDTPVDGDDITEWPIFTRRQTFATVGGFWDSQPTTNGTNFPWLNQYGGESIISGIPHWSGILLQVGDAILNTSTDASEITNFSSTLDVKRGLMNWSFVWTPSGSSASFGVTYELFVHKLHVNQAFVQMSIVASSAANVTIFNVLDGDCAVRTDFVEKGEDSGMIYSAVSPNGIENVTAFIYAGLQSTVDQNASAARIIDSSETIGKNESSIAQSFEVLLSAGKEVNVTKFVGIASTDGFSDPQAVAKHAASIAKKNGYDMSLSAHVGEWSQILTSDKVDDYSYSNGSLPNDAFIVEQAITAVTNPYYLLQQTIGQNALAAVGNASINSHSISVGGLGSDDYGGMIFWDAELWMQPGLVASFPEAARGIANYRLERFGQARENTKTAYQSSKNDTTFSDDSAVFSWTSGRFGNCTGTGPCFDYEYHINGDIAQSLANYWVASGDTDRFEEDYFPIYDGIASFYSQLLTKNGSQWSLTNVTDPDEYANHVDNAAYTMALVSDTLANANKFRSMFAMEENSTWSSQSQNVIISRNEEVGITLEYTGMNGSIDVKQADVVLNTYPLRYETNYTSEDSLNDLDYYAGKQSSSGPGMTYAIFSIVANEVSPSGCSSYTYHQYSTHPYARGPWFQFSEQLVDEYALNGGYHPAYPFLTGHGGANQVVLFGYLGFRLVPDYYLYIDPSLPPQIPQIRYRTFYWHGWPISAFSNSTHTTLTRLSTALTTANTTYTNSSIPVLVGSYSNETAYSLAPNGSLTISNRMSAFNLTVPGNILQCQKVVSSNTFEPGQFPISAVDGASSTKWQPSSANENASLTVKVGATGERIRAVYFDWGNQVPVEFSMVLWNGSSLSAYNGGGVKMASNYQVRISSPFNLSAEAEIVSPTSNVSWFNVESDDLYASDYATLMVRGNQAYGTKDEQRFNSSAAGGSVAEWAILNEDSDVVLGKRSSDNPRSSLLYPRRPTEEQGWSIWLREVEIDPFAHRSPFGENILC</sequence>
<keyword evidence="9" id="KW-1185">Reference proteome</keyword>
<gene>
    <name evidence="8" type="ORF">UCRPC4_g05542</name>
</gene>
<dbReference type="InterPro" id="IPR037018">
    <property type="entry name" value="GH65_N"/>
</dbReference>
<name>A0A0G2E576_PHACM</name>
<evidence type="ECO:0000313" key="9">
    <source>
        <dbReference type="Proteomes" id="UP000053317"/>
    </source>
</evidence>
<evidence type="ECO:0000256" key="1">
    <source>
        <dbReference type="ARBA" id="ARBA00001576"/>
    </source>
</evidence>
<evidence type="ECO:0000259" key="6">
    <source>
        <dbReference type="Pfam" id="PF03632"/>
    </source>
</evidence>